<gene>
    <name evidence="3" type="primary">GGA3_2</name>
    <name evidence="3" type="ORF">PHYPSEUDO_010909</name>
</gene>
<dbReference type="InterPro" id="IPR002014">
    <property type="entry name" value="VHS_dom"/>
</dbReference>
<feature type="region of interest" description="Disordered" evidence="1">
    <location>
        <begin position="384"/>
        <end position="476"/>
    </location>
</feature>
<dbReference type="GO" id="GO:0043328">
    <property type="term" value="P:protein transport to vacuole involved in ubiquitin-dependent protein catabolic process via the multivesicular body sorting pathway"/>
    <property type="evidence" value="ECO:0007669"/>
    <property type="project" value="InterPro"/>
</dbReference>
<dbReference type="SMART" id="SM00288">
    <property type="entry name" value="VHS"/>
    <property type="match status" value="1"/>
</dbReference>
<feature type="region of interest" description="Disordered" evidence="1">
    <location>
        <begin position="242"/>
        <end position="291"/>
    </location>
</feature>
<feature type="compositionally biased region" description="Polar residues" evidence="1">
    <location>
        <begin position="483"/>
        <end position="493"/>
    </location>
</feature>
<feature type="compositionally biased region" description="Low complexity" evidence="1">
    <location>
        <begin position="282"/>
        <end position="291"/>
    </location>
</feature>
<keyword evidence="4" id="KW-1185">Reference proteome</keyword>
<dbReference type="PANTHER" id="PTHR45898:SF4">
    <property type="entry name" value="TARGET OF MYB PROTEIN 1"/>
    <property type="match status" value="1"/>
</dbReference>
<organism evidence="3 4">
    <name type="scientific">Phytophthora pseudosyringae</name>
    <dbReference type="NCBI Taxonomy" id="221518"/>
    <lineage>
        <taxon>Eukaryota</taxon>
        <taxon>Sar</taxon>
        <taxon>Stramenopiles</taxon>
        <taxon>Oomycota</taxon>
        <taxon>Peronosporomycetes</taxon>
        <taxon>Peronosporales</taxon>
        <taxon>Peronosporaceae</taxon>
        <taxon>Phytophthora</taxon>
    </lineage>
</organism>
<dbReference type="EMBL" id="JAGDFM010000476">
    <property type="protein sequence ID" value="KAG7377859.1"/>
    <property type="molecule type" value="Genomic_DNA"/>
</dbReference>
<feature type="region of interest" description="Disordered" evidence="1">
    <location>
        <begin position="539"/>
        <end position="650"/>
    </location>
</feature>
<accession>A0A8T1VCK4</accession>
<proteinExistence type="predicted"/>
<reference evidence="3" key="1">
    <citation type="submission" date="2021-02" db="EMBL/GenBank/DDBJ databases">
        <authorList>
            <person name="Palmer J.M."/>
        </authorList>
    </citation>
    <scope>NUCLEOTIDE SEQUENCE</scope>
    <source>
        <strain evidence="3">SCRP734</strain>
    </source>
</reference>
<evidence type="ECO:0000313" key="4">
    <source>
        <dbReference type="Proteomes" id="UP000694044"/>
    </source>
</evidence>
<comment type="caution">
    <text evidence="3">The sequence shown here is derived from an EMBL/GenBank/DDBJ whole genome shotgun (WGS) entry which is preliminary data.</text>
</comment>
<dbReference type="InterPro" id="IPR044836">
    <property type="entry name" value="TOL_plant"/>
</dbReference>
<feature type="compositionally biased region" description="Polar residues" evidence="1">
    <location>
        <begin position="609"/>
        <end position="625"/>
    </location>
</feature>
<dbReference type="GO" id="GO:0035091">
    <property type="term" value="F:phosphatidylinositol binding"/>
    <property type="evidence" value="ECO:0007669"/>
    <property type="project" value="InterPro"/>
</dbReference>
<feature type="domain" description="VHS" evidence="2">
    <location>
        <begin position="100"/>
        <end position="237"/>
    </location>
</feature>
<dbReference type="AlphaFoldDB" id="A0A8T1VCK4"/>
<feature type="compositionally biased region" description="Polar residues" evidence="1">
    <location>
        <begin position="559"/>
        <end position="582"/>
    </location>
</feature>
<dbReference type="Proteomes" id="UP000694044">
    <property type="component" value="Unassembled WGS sequence"/>
</dbReference>
<feature type="compositionally biased region" description="Low complexity" evidence="1">
    <location>
        <begin position="626"/>
        <end position="642"/>
    </location>
</feature>
<dbReference type="CDD" id="cd03561">
    <property type="entry name" value="VHS"/>
    <property type="match status" value="1"/>
</dbReference>
<evidence type="ECO:0000256" key="1">
    <source>
        <dbReference type="SAM" id="MobiDB-lite"/>
    </source>
</evidence>
<feature type="compositionally biased region" description="Basic and acidic residues" evidence="1">
    <location>
        <begin position="385"/>
        <end position="399"/>
    </location>
</feature>
<dbReference type="PROSITE" id="PS50179">
    <property type="entry name" value="VHS"/>
    <property type="match status" value="1"/>
</dbReference>
<feature type="compositionally biased region" description="Low complexity" evidence="1">
    <location>
        <begin position="584"/>
        <end position="599"/>
    </location>
</feature>
<protein>
    <submittedName>
        <fullName evidence="3">Gamma adaptin ear containing, arf binding protein</fullName>
    </submittedName>
</protein>
<dbReference type="Pfam" id="PF00790">
    <property type="entry name" value="VHS"/>
    <property type="match status" value="1"/>
</dbReference>
<feature type="region of interest" description="Disordered" evidence="1">
    <location>
        <begin position="483"/>
        <end position="502"/>
    </location>
</feature>
<dbReference type="PANTHER" id="PTHR45898">
    <property type="entry name" value="TOM1-LIKE PROTEIN"/>
    <property type="match status" value="1"/>
</dbReference>
<name>A0A8T1VCK4_9STRA</name>
<dbReference type="GO" id="GO:0043130">
    <property type="term" value="F:ubiquitin binding"/>
    <property type="evidence" value="ECO:0007669"/>
    <property type="project" value="InterPro"/>
</dbReference>
<feature type="region of interest" description="Disordered" evidence="1">
    <location>
        <begin position="1"/>
        <end position="29"/>
    </location>
</feature>
<evidence type="ECO:0000259" key="2">
    <source>
        <dbReference type="PROSITE" id="PS50179"/>
    </source>
</evidence>
<sequence>MPCASLRADDAFSANHRGRSSSETNPLSLSPFRTQRATSVADRVAAAMDAKMQAWRRKMPSKRALTSTISQLVQQKSVAVLYTPTEVERIKQMTDMIAQATSDYEADEDWDRILRVVDALSSVSNRAVLKESVRYLKLRLGDPSPRVVILALTLTESIVKNCGDLVHQEIATEPFMNEMEALHRTHANKRGRESMEIASRVLDLVQAWGEAFLPFRHEFPLFVDTYHNMRKKGIKFPDQYDESKVPVLTPPPDVPAGGRSGAAGGQSTSSIQAHGSSSIDTSSYSNASSGLGGLSTSELYRVATNVSEMFEDMLFEAQKDASSIGSHGVMEELALEVREIVHRMEGAIPIAVAEEDENLDKYLSVNDDLHAALKEYDALLAGNQHSEEETAAKPKKDASDDIDLIDPFGLNDDLPLQGNQDNQVSSDDDPFADFVRARTGPKKESGATTGEQSKSEVKVKVAPKVPQQDEEDDPFASFVQQRATKLRSNSSNQDAEKDMKPTVVAVPTAHTKDLIDLWDDIPSTTSVPVVSQPAAKPDVWLGDDLLGSSTQPPAVLPTASATVQDPWSGNNSFSKSATSITSFPGPASTTSSTLGASSSDPFDMLDFSTKASISTPAPTNPFDSLQPTSPAEPQQPTQPAASKSFNPFDF</sequence>
<dbReference type="OrthoDB" id="2018246at2759"/>
<evidence type="ECO:0000313" key="3">
    <source>
        <dbReference type="EMBL" id="KAG7377859.1"/>
    </source>
</evidence>